<reference evidence="4 5" key="1">
    <citation type="submission" date="2023-07" db="EMBL/GenBank/DDBJ databases">
        <title>Genomic Encyclopedia of Type Strains, Phase IV (KMG-IV): sequencing the most valuable type-strain genomes for metagenomic binning, comparative biology and taxonomic classification.</title>
        <authorList>
            <person name="Goeker M."/>
        </authorList>
    </citation>
    <scope>NUCLEOTIDE SEQUENCE [LARGE SCALE GENOMIC DNA]</scope>
    <source>
        <strain evidence="4 5">DSM 102814</strain>
    </source>
</reference>
<dbReference type="InterPro" id="IPR046357">
    <property type="entry name" value="PPIase_dom_sf"/>
</dbReference>
<dbReference type="InterPro" id="IPR050245">
    <property type="entry name" value="PrsA_foldase"/>
</dbReference>
<dbReference type="RefSeq" id="WP_309727375.1">
    <property type="nucleotide sequence ID" value="NZ_JAVDQA010000002.1"/>
</dbReference>
<organism evidence="4 5">
    <name type="scientific">Mesonia maritima</name>
    <dbReference type="NCBI Taxonomy" id="1793873"/>
    <lineage>
        <taxon>Bacteria</taxon>
        <taxon>Pseudomonadati</taxon>
        <taxon>Bacteroidota</taxon>
        <taxon>Flavobacteriia</taxon>
        <taxon>Flavobacteriales</taxon>
        <taxon>Flavobacteriaceae</taxon>
        <taxon>Mesonia</taxon>
    </lineage>
</organism>
<dbReference type="Pfam" id="PF00639">
    <property type="entry name" value="Rotamase"/>
    <property type="match status" value="2"/>
</dbReference>
<dbReference type="GO" id="GO:0003755">
    <property type="term" value="F:peptidyl-prolyl cis-trans isomerase activity"/>
    <property type="evidence" value="ECO:0007669"/>
    <property type="project" value="UniProtKB-EC"/>
</dbReference>
<dbReference type="Gene3D" id="3.10.50.40">
    <property type="match status" value="2"/>
</dbReference>
<dbReference type="SUPFAM" id="SSF54534">
    <property type="entry name" value="FKBP-like"/>
    <property type="match status" value="2"/>
</dbReference>
<keyword evidence="2" id="KW-0732">Signal</keyword>
<dbReference type="EMBL" id="JAVDQA010000002">
    <property type="protein sequence ID" value="MDR6300466.1"/>
    <property type="molecule type" value="Genomic_DNA"/>
</dbReference>
<dbReference type="PROSITE" id="PS50198">
    <property type="entry name" value="PPIC_PPIASE_2"/>
    <property type="match status" value="2"/>
</dbReference>
<protein>
    <submittedName>
        <fullName evidence="4">Peptidyl-prolyl cis-trans isomerase SurA</fullName>
        <ecNumber evidence="4">5.2.1.8</ecNumber>
    </submittedName>
</protein>
<feature type="domain" description="PpiC" evidence="3">
    <location>
        <begin position="227"/>
        <end position="327"/>
    </location>
</feature>
<dbReference type="InterPro" id="IPR000297">
    <property type="entry name" value="PPIase_PpiC"/>
</dbReference>
<dbReference type="PANTHER" id="PTHR47245:SF2">
    <property type="entry name" value="PEPTIDYL-PROLYL CIS-TRANS ISOMERASE HP_0175-RELATED"/>
    <property type="match status" value="1"/>
</dbReference>
<feature type="domain" description="PpiC" evidence="3">
    <location>
        <begin position="120"/>
        <end position="222"/>
    </location>
</feature>
<dbReference type="SUPFAM" id="SSF109998">
    <property type="entry name" value="Triger factor/SurA peptide-binding domain-like"/>
    <property type="match status" value="1"/>
</dbReference>
<evidence type="ECO:0000256" key="2">
    <source>
        <dbReference type="SAM" id="SignalP"/>
    </source>
</evidence>
<evidence type="ECO:0000259" key="3">
    <source>
        <dbReference type="PROSITE" id="PS50198"/>
    </source>
</evidence>
<gene>
    <name evidence="4" type="ORF">GGR31_001097</name>
</gene>
<name>A0ABU1K4E5_9FLAO</name>
<evidence type="ECO:0000256" key="1">
    <source>
        <dbReference type="PROSITE-ProRule" id="PRU00278"/>
    </source>
</evidence>
<feature type="signal peptide" evidence="2">
    <location>
        <begin position="1"/>
        <end position="19"/>
    </location>
</feature>
<evidence type="ECO:0000313" key="5">
    <source>
        <dbReference type="Proteomes" id="UP001257659"/>
    </source>
</evidence>
<evidence type="ECO:0000313" key="4">
    <source>
        <dbReference type="EMBL" id="MDR6300466.1"/>
    </source>
</evidence>
<dbReference type="Proteomes" id="UP001257659">
    <property type="component" value="Unassembled WGS sequence"/>
</dbReference>
<feature type="chain" id="PRO_5047139693" evidence="2">
    <location>
        <begin position="20"/>
        <end position="635"/>
    </location>
</feature>
<dbReference type="PANTHER" id="PTHR47245">
    <property type="entry name" value="PEPTIDYLPROLYL ISOMERASE"/>
    <property type="match status" value="1"/>
</dbReference>
<keyword evidence="1" id="KW-0697">Rotamase</keyword>
<accession>A0ABU1K4E5</accession>
<dbReference type="EC" id="5.2.1.8" evidence="4"/>
<proteinExistence type="predicted"/>
<keyword evidence="5" id="KW-1185">Reference proteome</keyword>
<sequence length="635" mass="73765">MKKIFALLFILAVSFATKAQEADEVLMTIDNKPIYRSEFEQVFSKNLKLIEDKSQEDVDNYIDLFVNYQLKLMAAEKMGLDTLETFQREFSLYKNQLAKKYLKDSEVTEKLVNEAYKRLQEEINASHILVQVSDQATAKDTLKAYKKIEEARNKILSGEDFVTVAKEYSEDPSVRANEGNVGWFSVFKMVYPFETAAYNTKEGEISKPFKTRFGYHLVKINKRRKNDGEVNVAHILLNTKDKDSVKVKQQIELIYDKLQNGADFADLAKQFSEDENTAVNGGKLRAFMRGTLNSETFQEKAFALQDSADITEPFQTKYGWHIIKLFSKKPIGSLEEERPHLENKIKSDSRSQLINENLIEDIEELYAVKENENRKAVFEKFSNKIDPKIENADELLIAINGEGKTFQEFADFVEKKYSVSKRGITDLQIQKAYENYKNDFLVNYHKAHLAETNPEYASIVKEYKNGLLLFDLMQKKIWNPATEDTLALKKFYENYKENYIKATSYDAVIYSSEDKKTVKKVRRELKNEDSKEIISEKFDKVIITEGKFTENSSALPEKFKANKGISKVYKNNGVFLVVSVHEKEEKRQKTFEEARGAVISDYQNTLEKEWLKSLREKHDIEINKKVLEKTKRKFE</sequence>
<comment type="caution">
    <text evidence="4">The sequence shown here is derived from an EMBL/GenBank/DDBJ whole genome shotgun (WGS) entry which is preliminary data.</text>
</comment>
<keyword evidence="1 4" id="KW-0413">Isomerase</keyword>
<dbReference type="InterPro" id="IPR027304">
    <property type="entry name" value="Trigger_fact/SurA_dom_sf"/>
</dbReference>